<organism evidence="1 2">
    <name type="scientific">Photorhabdus laumondii subsp. clarkei</name>
    <dbReference type="NCBI Taxonomy" id="2029685"/>
    <lineage>
        <taxon>Bacteria</taxon>
        <taxon>Pseudomonadati</taxon>
        <taxon>Pseudomonadota</taxon>
        <taxon>Gammaproteobacteria</taxon>
        <taxon>Enterobacterales</taxon>
        <taxon>Morganellaceae</taxon>
        <taxon>Photorhabdus</taxon>
    </lineage>
</organism>
<gene>
    <name evidence="1" type="ORF">CKY01_12530</name>
</gene>
<dbReference type="InterPro" id="IPR025968">
    <property type="entry name" value="YwqJ_deaminase"/>
</dbReference>
<evidence type="ECO:0008006" key="3">
    <source>
        <dbReference type="Google" id="ProtNLM"/>
    </source>
</evidence>
<dbReference type="Proteomes" id="UP000250870">
    <property type="component" value="Unassembled WGS sequence"/>
</dbReference>
<evidence type="ECO:0000313" key="2">
    <source>
        <dbReference type="Proteomes" id="UP000250870"/>
    </source>
</evidence>
<reference evidence="1 2" key="1">
    <citation type="journal article" date="2018" name="Int. J. Syst. Evol. Microbiol.">
        <title>Whole-genome-based revisit of Photorhabdus phylogeny: proposal for the elevation of most Photorhabdus subspecies to the species level and description of one novel species Photorhabdus bodei sp. nov., and one novel subspecies Photorhabdus laumondii subsp. clarkei subsp. nov.</title>
        <authorList>
            <person name="Machado R.A.R."/>
            <person name="Wuthrich D."/>
            <person name="Kuhnert P."/>
            <person name="Arce C.C.M."/>
            <person name="Thonen L."/>
            <person name="Ruiz C."/>
            <person name="Zhang X."/>
            <person name="Robert C.A.M."/>
            <person name="Karimi J."/>
            <person name="Kamali S."/>
            <person name="Ma J."/>
            <person name="Bruggmann R."/>
            <person name="Erb M."/>
        </authorList>
    </citation>
    <scope>NUCLEOTIDE SEQUENCE [LARGE SCALE GENOMIC DNA]</scope>
    <source>
        <strain evidence="1 2">BOJ-47</strain>
    </source>
</reference>
<accession>A0A329VFQ4</accession>
<sequence length="332" mass="37223">MSVCHNNNLRYTSLVIIESLKMFKNDIREKAVKLGKSKTSDEGLLDALHLELPNIKAVMSAYKRQLPEFGDFNRKTQLILNSSKEFGQLKPAKQRKFSKLGLKNDGVFDGNFIYSKKSLQDFAAHAGYVHNDNYDDEFVNFKDNDKNLADGRLFPGISLIKRPKLLIVKDKEEWKIQQSDEAEAYKITDIEAFISGIREMYGRANTPLHPVIESLIRNHIIDNHHVLSTMAGIAGLHAEIQALNDLLTLEDERAGKVVGSRKIGEYMRDILKSSIFTQRLTTKQAGDDFAACHNCSGILSSPVNVITGKVESAGSNFSSTLSRYKTSQESPI</sequence>
<comment type="caution">
    <text evidence="1">The sequence shown here is derived from an EMBL/GenBank/DDBJ whole genome shotgun (WGS) entry which is preliminary data.</text>
</comment>
<evidence type="ECO:0000313" key="1">
    <source>
        <dbReference type="EMBL" id="RAW90599.1"/>
    </source>
</evidence>
<dbReference type="EMBL" id="NSCI01000015">
    <property type="protein sequence ID" value="RAW90599.1"/>
    <property type="molecule type" value="Genomic_DNA"/>
</dbReference>
<dbReference type="AlphaFoldDB" id="A0A329VFQ4"/>
<dbReference type="Pfam" id="PF14431">
    <property type="entry name" value="YwqJ-deaminase"/>
    <property type="match status" value="1"/>
</dbReference>
<protein>
    <recommendedName>
        <fullName evidence="3">YwqJ-like deaminase</fullName>
    </recommendedName>
</protein>
<proteinExistence type="predicted"/>
<name>A0A329VFQ4_9GAMM</name>